<organism evidence="4 5">
    <name type="scientific">Streptomyces flaveus</name>
    <dbReference type="NCBI Taxonomy" id="66370"/>
    <lineage>
        <taxon>Bacteria</taxon>
        <taxon>Bacillati</taxon>
        <taxon>Actinomycetota</taxon>
        <taxon>Actinomycetes</taxon>
        <taxon>Kitasatosporales</taxon>
        <taxon>Streptomycetaceae</taxon>
        <taxon>Streptomyces</taxon>
        <taxon>Streptomyces aurantiacus group</taxon>
    </lineage>
</organism>
<proteinExistence type="predicted"/>
<evidence type="ECO:0000313" key="4">
    <source>
        <dbReference type="EMBL" id="GGK76241.1"/>
    </source>
</evidence>
<evidence type="ECO:0000259" key="3">
    <source>
        <dbReference type="Pfam" id="PF13193"/>
    </source>
</evidence>
<dbReference type="SUPFAM" id="SSF56801">
    <property type="entry name" value="Acetyl-CoA synthetase-like"/>
    <property type="match status" value="1"/>
</dbReference>
<name>A0A917VFU1_9ACTN</name>
<feature type="region of interest" description="Disordered" evidence="1">
    <location>
        <begin position="1"/>
        <end position="33"/>
    </location>
</feature>
<dbReference type="AlphaFoldDB" id="A0A917VFU1"/>
<dbReference type="Pfam" id="PF00501">
    <property type="entry name" value="AMP-binding"/>
    <property type="match status" value="1"/>
</dbReference>
<sequence length="556" mass="60169">METGSTRPPESGSETGPEIGLRTPPESGAPGHEVPRTLVEAFTAVVAEHSEGTALTADGTSVSYRRLDAWSLAISSLLRSHGVGRGDRVALRMPASAEAIASMVGVLRTGASYVPLEVRNPPARNRFIVQDSQAVAFIGDPDGCAVDGIPVIGQESVTELKGTPLPPAGPADAPSWLPGPDDTAYVIYTSGTTGQPKGVPIHHGAVIALLAGAAEKFSFSAADRWLLFHSIAFDFSVWEIWGPLSTGARLVIMPPWTARSPERCLRFLAEHDITVLNQTPTAFSELSAAVLREDAVLPRLRYVIFDGEKLLPGTVRPWAKRFGLNRPTLVNMYGITETTVHTTFHEVTQEDLDGDASVIGRPLPGFGFRVVASDGRDAKAGEQGELWLSGPQLSKGYLNRPELNAERFVSGPAPAPSPDGGPVVRYYRSGDLVSLRPGGDLVFHGRADLQVKLRGHRIELSDIEAAVQSHSRVADAVVWVREFAPGDERLVCAYVPADDKDPVGTRDLRAHVKDLLPTYMRPTGYQPLPRLPRTVNGKVDRAEVVRLWEKERERAR</sequence>
<dbReference type="InterPro" id="IPR020459">
    <property type="entry name" value="AMP-binding"/>
</dbReference>
<dbReference type="InterPro" id="IPR045851">
    <property type="entry name" value="AMP-bd_C_sf"/>
</dbReference>
<feature type="domain" description="AMP-binding enzyme C-terminal" evidence="3">
    <location>
        <begin position="463"/>
        <end position="538"/>
    </location>
</feature>
<reference evidence="4" key="1">
    <citation type="journal article" date="2014" name="Int. J. Syst. Evol. Microbiol.">
        <title>Complete genome sequence of Corynebacterium casei LMG S-19264T (=DSM 44701T), isolated from a smear-ripened cheese.</title>
        <authorList>
            <consortium name="US DOE Joint Genome Institute (JGI-PGF)"/>
            <person name="Walter F."/>
            <person name="Albersmeier A."/>
            <person name="Kalinowski J."/>
            <person name="Ruckert C."/>
        </authorList>
    </citation>
    <scope>NUCLEOTIDE SEQUENCE</scope>
    <source>
        <strain evidence="4">JCM 3035</strain>
    </source>
</reference>
<reference evidence="4" key="2">
    <citation type="submission" date="2020-09" db="EMBL/GenBank/DDBJ databases">
        <authorList>
            <person name="Sun Q."/>
            <person name="Ohkuma M."/>
        </authorList>
    </citation>
    <scope>NUCLEOTIDE SEQUENCE</scope>
    <source>
        <strain evidence="4">JCM 3035</strain>
    </source>
</reference>
<dbReference type="Gene3D" id="3.30.300.30">
    <property type="match status" value="1"/>
</dbReference>
<dbReference type="PROSITE" id="PS00455">
    <property type="entry name" value="AMP_BINDING"/>
    <property type="match status" value="1"/>
</dbReference>
<dbReference type="GO" id="GO:0031177">
    <property type="term" value="F:phosphopantetheine binding"/>
    <property type="evidence" value="ECO:0007669"/>
    <property type="project" value="TreeGrafter"/>
</dbReference>
<dbReference type="InterPro" id="IPR042099">
    <property type="entry name" value="ANL_N_sf"/>
</dbReference>
<dbReference type="PANTHER" id="PTHR45527:SF1">
    <property type="entry name" value="FATTY ACID SYNTHASE"/>
    <property type="match status" value="1"/>
</dbReference>
<dbReference type="InterPro" id="IPR020845">
    <property type="entry name" value="AMP-binding_CS"/>
</dbReference>
<feature type="compositionally biased region" description="Polar residues" evidence="1">
    <location>
        <begin position="1"/>
        <end position="14"/>
    </location>
</feature>
<dbReference type="PANTHER" id="PTHR45527">
    <property type="entry name" value="NONRIBOSOMAL PEPTIDE SYNTHETASE"/>
    <property type="match status" value="1"/>
</dbReference>
<dbReference type="GO" id="GO:0043041">
    <property type="term" value="P:amino acid activation for nonribosomal peptide biosynthetic process"/>
    <property type="evidence" value="ECO:0007669"/>
    <property type="project" value="TreeGrafter"/>
</dbReference>
<evidence type="ECO:0000256" key="1">
    <source>
        <dbReference type="SAM" id="MobiDB-lite"/>
    </source>
</evidence>
<dbReference type="NCBIfam" id="TIGR01733">
    <property type="entry name" value="AA-adenyl-dom"/>
    <property type="match status" value="1"/>
</dbReference>
<evidence type="ECO:0000313" key="5">
    <source>
        <dbReference type="Proteomes" id="UP000637788"/>
    </source>
</evidence>
<accession>A0A917VFU1</accession>
<dbReference type="CDD" id="cd17643">
    <property type="entry name" value="A_NRPS_Cytc1-like"/>
    <property type="match status" value="1"/>
</dbReference>
<dbReference type="InterPro" id="IPR000873">
    <property type="entry name" value="AMP-dep_synth/lig_dom"/>
</dbReference>
<dbReference type="Pfam" id="PF13193">
    <property type="entry name" value="AMP-binding_C"/>
    <property type="match status" value="1"/>
</dbReference>
<dbReference type="GO" id="GO:0044550">
    <property type="term" value="P:secondary metabolite biosynthetic process"/>
    <property type="evidence" value="ECO:0007669"/>
    <property type="project" value="TreeGrafter"/>
</dbReference>
<protein>
    <submittedName>
        <fullName evidence="4">Thioester reductase</fullName>
    </submittedName>
</protein>
<dbReference type="GO" id="GO:0005737">
    <property type="term" value="C:cytoplasm"/>
    <property type="evidence" value="ECO:0007669"/>
    <property type="project" value="TreeGrafter"/>
</dbReference>
<dbReference type="FunFam" id="3.40.50.12780:FF:000012">
    <property type="entry name" value="Non-ribosomal peptide synthetase"/>
    <property type="match status" value="1"/>
</dbReference>
<dbReference type="PRINTS" id="PR00154">
    <property type="entry name" value="AMPBINDING"/>
</dbReference>
<gene>
    <name evidence="4" type="ORF">GCM10010094_41720</name>
</gene>
<dbReference type="Proteomes" id="UP000637788">
    <property type="component" value="Unassembled WGS sequence"/>
</dbReference>
<evidence type="ECO:0000259" key="2">
    <source>
        <dbReference type="Pfam" id="PF00501"/>
    </source>
</evidence>
<keyword evidence="5" id="KW-1185">Reference proteome</keyword>
<feature type="domain" description="AMP-dependent synthetase/ligase" evidence="2">
    <location>
        <begin position="44"/>
        <end position="398"/>
    </location>
</feature>
<dbReference type="EMBL" id="BMPQ01000009">
    <property type="protein sequence ID" value="GGK76241.1"/>
    <property type="molecule type" value="Genomic_DNA"/>
</dbReference>
<dbReference type="InterPro" id="IPR010071">
    <property type="entry name" value="AA_adenyl_dom"/>
</dbReference>
<comment type="caution">
    <text evidence="4">The sequence shown here is derived from an EMBL/GenBank/DDBJ whole genome shotgun (WGS) entry which is preliminary data.</text>
</comment>
<dbReference type="Gene3D" id="3.40.50.12780">
    <property type="entry name" value="N-terminal domain of ligase-like"/>
    <property type="match status" value="1"/>
</dbReference>
<dbReference type="InterPro" id="IPR025110">
    <property type="entry name" value="AMP-bd_C"/>
</dbReference>